<organism evidence="8 9">
    <name type="scientific">Ilex paraguariensis</name>
    <name type="common">yerba mate</name>
    <dbReference type="NCBI Taxonomy" id="185542"/>
    <lineage>
        <taxon>Eukaryota</taxon>
        <taxon>Viridiplantae</taxon>
        <taxon>Streptophyta</taxon>
        <taxon>Embryophyta</taxon>
        <taxon>Tracheophyta</taxon>
        <taxon>Spermatophyta</taxon>
        <taxon>Magnoliopsida</taxon>
        <taxon>eudicotyledons</taxon>
        <taxon>Gunneridae</taxon>
        <taxon>Pentapetalae</taxon>
        <taxon>asterids</taxon>
        <taxon>campanulids</taxon>
        <taxon>Aquifoliales</taxon>
        <taxon>Aquifoliaceae</taxon>
        <taxon>Ilex</taxon>
    </lineage>
</organism>
<dbReference type="Proteomes" id="UP001642360">
    <property type="component" value="Unassembled WGS sequence"/>
</dbReference>
<gene>
    <name evidence="8" type="ORF">ILEXP_LOCUS47153</name>
</gene>
<keyword evidence="6" id="KW-0732">Signal</keyword>
<evidence type="ECO:0000313" key="9">
    <source>
        <dbReference type="Proteomes" id="UP001642360"/>
    </source>
</evidence>
<dbReference type="PROSITE" id="PS51767">
    <property type="entry name" value="PEPTIDASE_A1"/>
    <property type="match status" value="1"/>
</dbReference>
<reference evidence="8 9" key="1">
    <citation type="submission" date="2024-02" db="EMBL/GenBank/DDBJ databases">
        <authorList>
            <person name="Vignale AGUSTIN F."/>
            <person name="Sosa J E."/>
            <person name="Modenutti C."/>
        </authorList>
    </citation>
    <scope>NUCLEOTIDE SEQUENCE [LARGE SCALE GENOMIC DNA]</scope>
</reference>
<evidence type="ECO:0000256" key="4">
    <source>
        <dbReference type="ARBA" id="ARBA00022801"/>
    </source>
</evidence>
<evidence type="ECO:0000256" key="1">
    <source>
        <dbReference type="ARBA" id="ARBA00007447"/>
    </source>
</evidence>
<evidence type="ECO:0000256" key="6">
    <source>
        <dbReference type="SAM" id="SignalP"/>
    </source>
</evidence>
<evidence type="ECO:0000256" key="2">
    <source>
        <dbReference type="ARBA" id="ARBA00022670"/>
    </source>
</evidence>
<keyword evidence="3" id="KW-0064">Aspartyl protease</keyword>
<dbReference type="Gene3D" id="2.40.70.10">
    <property type="entry name" value="Acid Proteases"/>
    <property type="match status" value="2"/>
</dbReference>
<protein>
    <recommendedName>
        <fullName evidence="7">Peptidase A1 domain-containing protein</fullName>
    </recommendedName>
</protein>
<dbReference type="PANTHER" id="PTHR47967">
    <property type="entry name" value="OS07G0603500 PROTEIN-RELATED"/>
    <property type="match status" value="1"/>
</dbReference>
<dbReference type="Pfam" id="PF14543">
    <property type="entry name" value="TAXi_N"/>
    <property type="match status" value="1"/>
</dbReference>
<evidence type="ECO:0000256" key="3">
    <source>
        <dbReference type="ARBA" id="ARBA00022750"/>
    </source>
</evidence>
<proteinExistence type="inferred from homology"/>
<accession>A0ABC8U695</accession>
<keyword evidence="4" id="KW-0378">Hydrolase</keyword>
<keyword evidence="5" id="KW-0325">Glycoprotein</keyword>
<dbReference type="GO" id="GO:0004190">
    <property type="term" value="F:aspartic-type endopeptidase activity"/>
    <property type="evidence" value="ECO:0007669"/>
    <property type="project" value="UniProtKB-KW"/>
</dbReference>
<evidence type="ECO:0000259" key="7">
    <source>
        <dbReference type="PROSITE" id="PS51767"/>
    </source>
</evidence>
<feature type="domain" description="Peptidase A1" evidence="7">
    <location>
        <begin position="100"/>
        <end position="382"/>
    </location>
</feature>
<dbReference type="Pfam" id="PF14541">
    <property type="entry name" value="TAXi_C"/>
    <property type="match status" value="1"/>
</dbReference>
<name>A0ABC8U695_9AQUA</name>
<dbReference type="InterPro" id="IPR032861">
    <property type="entry name" value="TAXi_N"/>
</dbReference>
<comment type="similarity">
    <text evidence="1">Belongs to the peptidase A1 family.</text>
</comment>
<dbReference type="PANTHER" id="PTHR47967:SF123">
    <property type="entry name" value="ASPARTIC PROTEINASE NEPENTHESIN-1-LIKE"/>
    <property type="match status" value="1"/>
</dbReference>
<feature type="chain" id="PRO_5044750744" description="Peptidase A1 domain-containing protein" evidence="6">
    <location>
        <begin position="19"/>
        <end position="382"/>
    </location>
</feature>
<evidence type="ECO:0000313" key="8">
    <source>
        <dbReference type="EMBL" id="CAK9177274.1"/>
    </source>
</evidence>
<feature type="signal peptide" evidence="6">
    <location>
        <begin position="1"/>
        <end position="18"/>
    </location>
</feature>
<keyword evidence="2" id="KW-0645">Protease</keyword>
<dbReference type="SUPFAM" id="SSF50630">
    <property type="entry name" value="Acid proteases"/>
    <property type="match status" value="1"/>
</dbReference>
<sequence length="382" mass="43266">MAKILSFLVTSLFSDLLALSYLQCIVSQSTGFSLKLIRNDSPESPLYRGELTHLERFRRMVESSKSRAHFLQFLGKIAEGNSTTFPDVIRLPVIPFTYIFTVDVSLGTPSRKRTLIFDTGSEFIWTQCMPCIYCFPQIQPPFDPKKSSSYKKLLPNQRFSKQFNCTTNGCTYNVIYGSGQSSQGIASFETFTFQSNSRVPETISEVAFGCGNNNRGRYPRNTSISGLLGMDKSPISLVRQLGSRIRSRFSYCFPPFSSPPQPTFLSHIEQRAYNEIEKAFIAHFARFNLTRVNLGPFLSLCYRLPQSFSNFPNMTFHFQGANLEVALGSLFYTENNNFCLAMVGNRGITVLGAYQQQNVRFIYDLANEQLSFAREDCSKDKA</sequence>
<dbReference type="CDD" id="cd05476">
    <property type="entry name" value="pepsin_A_like_plant"/>
    <property type="match status" value="1"/>
</dbReference>
<dbReference type="InterPro" id="IPR033121">
    <property type="entry name" value="PEPTIDASE_A1"/>
</dbReference>
<dbReference type="InterPro" id="IPR034161">
    <property type="entry name" value="Pepsin-like_plant"/>
</dbReference>
<dbReference type="EMBL" id="CAUOFW020007013">
    <property type="protein sequence ID" value="CAK9177274.1"/>
    <property type="molecule type" value="Genomic_DNA"/>
</dbReference>
<dbReference type="InterPro" id="IPR032799">
    <property type="entry name" value="TAXi_C"/>
</dbReference>
<dbReference type="GO" id="GO:0006508">
    <property type="term" value="P:proteolysis"/>
    <property type="evidence" value="ECO:0007669"/>
    <property type="project" value="UniProtKB-KW"/>
</dbReference>
<dbReference type="AlphaFoldDB" id="A0ABC8U695"/>
<comment type="caution">
    <text evidence="8">The sequence shown here is derived from an EMBL/GenBank/DDBJ whole genome shotgun (WGS) entry which is preliminary data.</text>
</comment>
<dbReference type="InterPro" id="IPR051708">
    <property type="entry name" value="Plant_Aspart_Prot_A1"/>
</dbReference>
<dbReference type="InterPro" id="IPR021109">
    <property type="entry name" value="Peptidase_aspartic_dom_sf"/>
</dbReference>
<evidence type="ECO:0000256" key="5">
    <source>
        <dbReference type="ARBA" id="ARBA00023180"/>
    </source>
</evidence>
<keyword evidence="9" id="KW-1185">Reference proteome</keyword>